<dbReference type="Proteomes" id="UP001164761">
    <property type="component" value="Chromosome"/>
</dbReference>
<protein>
    <submittedName>
        <fullName evidence="5">Hydroxymethylglutaryl-CoA lyase</fullName>
    </submittedName>
</protein>
<reference evidence="5" key="1">
    <citation type="submission" date="2022-08" db="EMBL/GenBank/DDBJ databases">
        <title>Alicyclobacillus fastidiosus DSM 17978, complete genome.</title>
        <authorList>
            <person name="Wang Q."/>
            <person name="Cai R."/>
            <person name="Wang Z."/>
        </authorList>
    </citation>
    <scope>NUCLEOTIDE SEQUENCE</scope>
    <source>
        <strain evidence="5">DSM 17978</strain>
    </source>
</reference>
<organism evidence="5 6">
    <name type="scientific">Alicyclobacillus fastidiosus</name>
    <dbReference type="NCBI Taxonomy" id="392011"/>
    <lineage>
        <taxon>Bacteria</taxon>
        <taxon>Bacillati</taxon>
        <taxon>Bacillota</taxon>
        <taxon>Bacilli</taxon>
        <taxon>Bacillales</taxon>
        <taxon>Alicyclobacillaceae</taxon>
        <taxon>Alicyclobacillus</taxon>
    </lineage>
</organism>
<comment type="similarity">
    <text evidence="1">Belongs to the HMG-CoA lyase family.</text>
</comment>
<evidence type="ECO:0000313" key="6">
    <source>
        <dbReference type="Proteomes" id="UP001164761"/>
    </source>
</evidence>
<dbReference type="InterPro" id="IPR000891">
    <property type="entry name" value="PYR_CT"/>
</dbReference>
<dbReference type="RefSeq" id="WP_268007809.1">
    <property type="nucleotide sequence ID" value="NZ_BSUT01000001.1"/>
</dbReference>
<dbReference type="Gene3D" id="3.20.20.70">
    <property type="entry name" value="Aldolase class I"/>
    <property type="match status" value="1"/>
</dbReference>
<dbReference type="SUPFAM" id="SSF51569">
    <property type="entry name" value="Aldolase"/>
    <property type="match status" value="1"/>
</dbReference>
<dbReference type="InterPro" id="IPR043594">
    <property type="entry name" value="HMGL"/>
</dbReference>
<dbReference type="PROSITE" id="PS50991">
    <property type="entry name" value="PYR_CT"/>
    <property type="match status" value="1"/>
</dbReference>
<dbReference type="InterPro" id="IPR013785">
    <property type="entry name" value="Aldolase_TIM"/>
</dbReference>
<evidence type="ECO:0000256" key="2">
    <source>
        <dbReference type="ARBA" id="ARBA00022723"/>
    </source>
</evidence>
<gene>
    <name evidence="5" type="ORF">NZD89_11240</name>
</gene>
<proteinExistence type="inferred from homology"/>
<dbReference type="PANTHER" id="PTHR42738">
    <property type="entry name" value="HYDROXYMETHYLGLUTARYL-COA LYASE"/>
    <property type="match status" value="1"/>
</dbReference>
<evidence type="ECO:0000256" key="1">
    <source>
        <dbReference type="ARBA" id="ARBA00009405"/>
    </source>
</evidence>
<keyword evidence="3 5" id="KW-0456">Lyase</keyword>
<feature type="domain" description="Pyruvate carboxyltransferase" evidence="4">
    <location>
        <begin position="6"/>
        <end position="273"/>
    </location>
</feature>
<dbReference type="EMBL" id="CP104067">
    <property type="protein sequence ID" value="WAH43903.1"/>
    <property type="molecule type" value="Genomic_DNA"/>
</dbReference>
<dbReference type="Pfam" id="PF00682">
    <property type="entry name" value="HMGL-like"/>
    <property type="match status" value="1"/>
</dbReference>
<dbReference type="CDD" id="cd07938">
    <property type="entry name" value="DRE_TIM_HMGL"/>
    <property type="match status" value="1"/>
</dbReference>
<evidence type="ECO:0000313" key="5">
    <source>
        <dbReference type="EMBL" id="WAH43903.1"/>
    </source>
</evidence>
<name>A0ABY6ZLV7_9BACL</name>
<dbReference type="GO" id="GO:0016829">
    <property type="term" value="F:lyase activity"/>
    <property type="evidence" value="ECO:0007669"/>
    <property type="project" value="UniProtKB-KW"/>
</dbReference>
<evidence type="ECO:0000259" key="4">
    <source>
        <dbReference type="PROSITE" id="PS50991"/>
    </source>
</evidence>
<keyword evidence="6" id="KW-1185">Reference proteome</keyword>
<keyword evidence="2" id="KW-0479">Metal-binding</keyword>
<dbReference type="PANTHER" id="PTHR42738:SF7">
    <property type="entry name" value="HYDROXYMETHYLGLUTARYL-COA LYASE"/>
    <property type="match status" value="1"/>
</dbReference>
<sequence length="302" mass="32330">MEHKRVSVVEVGPRDGLQNEAHTVSTQDKVAFVDRLADAGFRRIEVSSFVAPKWIPQLADAQEVFAGIHRRPGVEYSALIPNVRGMERALRCGIDAAHVFMSASETHNRKNVNKSIEETFSALRPVIDLAHTEHLPVRGYVSTAFGCPYEGRVPAEQVMDVVKRLVDLGVDEISLGDTIGVAVPTQVTGLLAGLAKVLPISRISLHLHDTRGTAMANVLAGLQAGVTCFDGSLGGLGGCPYAPGASGNLATDDLLYFLTQMGYETCVDEGKLAETAAWFESVMQKPLPSHARSIARKASGSA</sequence>
<dbReference type="NCBIfam" id="NF004283">
    <property type="entry name" value="PRK05692.1"/>
    <property type="match status" value="1"/>
</dbReference>
<evidence type="ECO:0000256" key="3">
    <source>
        <dbReference type="ARBA" id="ARBA00023239"/>
    </source>
</evidence>
<accession>A0ABY6ZLV7</accession>